<dbReference type="Proteomes" id="UP000239872">
    <property type="component" value="Unassembled WGS sequence"/>
</dbReference>
<dbReference type="RefSeq" id="WP_105038833.1">
    <property type="nucleotide sequence ID" value="NZ_PPSL01000002.1"/>
</dbReference>
<protein>
    <recommendedName>
        <fullName evidence="1">Type IV secretion system coupling protein TraD DNA-binding domain-containing protein</fullName>
    </recommendedName>
</protein>
<accession>A0A2S7SYC8</accession>
<dbReference type="SUPFAM" id="SSF52540">
    <property type="entry name" value="P-loop containing nucleoside triphosphate hydrolases"/>
    <property type="match status" value="1"/>
</dbReference>
<dbReference type="InterPro" id="IPR051162">
    <property type="entry name" value="T4SS_component"/>
</dbReference>
<dbReference type="Gene3D" id="3.40.50.300">
    <property type="entry name" value="P-loop containing nucleotide triphosphate hydrolases"/>
    <property type="match status" value="2"/>
</dbReference>
<dbReference type="AlphaFoldDB" id="A0A2S7SYC8"/>
<sequence>MISPTSQEVTARFYTWEERGRGWNLFDFQVEPEPEFYPFFRAGNATPRFIDDATRHTLASWALSALSFKKKEAHTREIPDEIPPVRAFALVDAEELVAYDVVLPKGEKLQVKDMGQLLIMLSYTKYPVSFEIVGTASAISISVVCRESDAAHVYGQIQAYMPAAIVSKSEKAYQIVTEGLHTCIVDFALSEEFMRPMATASDMPHDPFIGLFATLEHLQRNEKGIIQILFKGTVNPWAESIMRSVTDSHGGSFFEDAPEMVKLAQQKVSSPLFTVCVKVGGQASYTNRAIEIMENISSALTRLTRSASNSLVMLSQSGYPQEDMILDMRMRRTHRTGMLLNTGELATLAHFPTPEISSRKLVRDSQKTKPAPQSALGHEFVLGTNTHHGTAQLVSVPSHMRLRHTHIIGATGAGKSTLLLSMIAQDMEHGNGIAVLDPHGDLIETILTYVPEDRIKDVIVIDPADGEYPVGFNILSAHSEIEKDILSSDLVAAFKRLSTSWGDQMNSVFANAILAFLESKDGGTLVDLRRFLVEKSFRDAYLKTITDPHIVYYWLHEYPLLKSSSIGSILTRLDTFLRPKLIRNMVAQRKSLDFESILDTRKILLIKLSQGLIGAENSFLLGTFFVSKIYQAAMARQAKSKADRSEYFLYCDEFQNFITPSMSYILSGARKYGLGLILAHQDMQQLQRYDTELASSVVVNAGTRICFRLGDVDARRFASGFTSFEAEDLENLHVGEAIARIEQPNFDFNLTTISLPEVDAEYAETISHAVITQSRTTYGTPKDIVEESLRYIPAIPQEQPRHTKKEEVIEEQTIVIPPAPQPVEEPPTPFIPVEISAPPKPKKAETEHRYLQVLIKKMAEARGYKAALEELTPDGAGRVDVSLERNGKKIACEISVTTSDVWEAHNVEKCLAAGYMEVIVCSNDITHLRKISAQLEAKLPAEQRAQVLVFEAHEVVAYFDRQIVEEQPREKVVKGYRVKVRYDDGTNEAKR</sequence>
<dbReference type="OrthoDB" id="9806951at2"/>
<proteinExistence type="predicted"/>
<name>A0A2S7SYC8_9BACT</name>
<organism evidence="2 3">
    <name type="scientific">Flavipsychrobacter stenotrophus</name>
    <dbReference type="NCBI Taxonomy" id="2077091"/>
    <lineage>
        <taxon>Bacteria</taxon>
        <taxon>Pseudomonadati</taxon>
        <taxon>Bacteroidota</taxon>
        <taxon>Chitinophagia</taxon>
        <taxon>Chitinophagales</taxon>
        <taxon>Chitinophagaceae</taxon>
        <taxon>Flavipsychrobacter</taxon>
    </lineage>
</organism>
<dbReference type="CDD" id="cd01127">
    <property type="entry name" value="TrwB_TraG_TraD_VirD4"/>
    <property type="match status" value="1"/>
</dbReference>
<evidence type="ECO:0000313" key="2">
    <source>
        <dbReference type="EMBL" id="PQJ11953.1"/>
    </source>
</evidence>
<dbReference type="PANTHER" id="PTHR30121:SF6">
    <property type="entry name" value="SLR6007 PROTEIN"/>
    <property type="match status" value="1"/>
</dbReference>
<dbReference type="Pfam" id="PF10412">
    <property type="entry name" value="TrwB_AAD_bind"/>
    <property type="match status" value="1"/>
</dbReference>
<gene>
    <name evidence="2" type="ORF">CJD36_009175</name>
</gene>
<feature type="domain" description="Type IV secretion system coupling protein TraD DNA-binding" evidence="1">
    <location>
        <begin position="394"/>
        <end position="719"/>
    </location>
</feature>
<dbReference type="InterPro" id="IPR019476">
    <property type="entry name" value="T4SS_TraD_DNA-bd"/>
</dbReference>
<keyword evidence="3" id="KW-1185">Reference proteome</keyword>
<evidence type="ECO:0000259" key="1">
    <source>
        <dbReference type="Pfam" id="PF10412"/>
    </source>
</evidence>
<dbReference type="EMBL" id="PPSL01000002">
    <property type="protein sequence ID" value="PQJ11953.1"/>
    <property type="molecule type" value="Genomic_DNA"/>
</dbReference>
<reference evidence="2 3" key="1">
    <citation type="submission" date="2018-01" db="EMBL/GenBank/DDBJ databases">
        <title>A novel member of the phylum Bacteroidetes isolated from glacier ice.</title>
        <authorList>
            <person name="Liu Q."/>
            <person name="Xin Y.-H."/>
        </authorList>
    </citation>
    <scope>NUCLEOTIDE SEQUENCE [LARGE SCALE GENOMIC DNA]</scope>
    <source>
        <strain evidence="2 3">RB1R16</strain>
    </source>
</reference>
<dbReference type="PANTHER" id="PTHR30121">
    <property type="entry name" value="UNCHARACTERIZED PROTEIN YJGR-RELATED"/>
    <property type="match status" value="1"/>
</dbReference>
<comment type="caution">
    <text evidence="2">The sequence shown here is derived from an EMBL/GenBank/DDBJ whole genome shotgun (WGS) entry which is preliminary data.</text>
</comment>
<evidence type="ECO:0000313" key="3">
    <source>
        <dbReference type="Proteomes" id="UP000239872"/>
    </source>
</evidence>
<dbReference type="InterPro" id="IPR027417">
    <property type="entry name" value="P-loop_NTPase"/>
</dbReference>